<organism evidence="2 3">
    <name type="scientific">Candidatus Avelusimicrobium gallicola</name>
    <dbReference type="NCBI Taxonomy" id="2562704"/>
    <lineage>
        <taxon>Bacteria</taxon>
        <taxon>Pseudomonadati</taxon>
        <taxon>Elusimicrobiota</taxon>
        <taxon>Elusimicrobia</taxon>
        <taxon>Elusimicrobiales</taxon>
        <taxon>Elusimicrobiaceae</taxon>
        <taxon>Candidatus Avelusimicrobium</taxon>
    </lineage>
</organism>
<dbReference type="AlphaFoldDB" id="A0A928DR22"/>
<keyword evidence="1" id="KW-1133">Transmembrane helix</keyword>
<name>A0A928DR22_9BACT</name>
<comment type="caution">
    <text evidence="2">The sequence shown here is derived from an EMBL/GenBank/DDBJ whole genome shotgun (WGS) entry which is preliminary data.</text>
</comment>
<feature type="transmembrane region" description="Helical" evidence="1">
    <location>
        <begin position="12"/>
        <end position="28"/>
    </location>
</feature>
<proteinExistence type="predicted"/>
<accession>A0A928DR22</accession>
<keyword evidence="1" id="KW-0472">Membrane</keyword>
<feature type="transmembrane region" description="Helical" evidence="1">
    <location>
        <begin position="34"/>
        <end position="53"/>
    </location>
</feature>
<sequence>MKDFLEDMKGFLFGLGVLAIYVICLAIIDQLPRLIIAIWPIIFIGLIFAPLFLKDEKKDKK</sequence>
<dbReference type="EMBL" id="SUVG01000003">
    <property type="protein sequence ID" value="MBE6421097.1"/>
    <property type="molecule type" value="Genomic_DNA"/>
</dbReference>
<evidence type="ECO:0000313" key="3">
    <source>
        <dbReference type="Proteomes" id="UP000725649"/>
    </source>
</evidence>
<evidence type="ECO:0000256" key="1">
    <source>
        <dbReference type="SAM" id="Phobius"/>
    </source>
</evidence>
<reference evidence="2" key="1">
    <citation type="submission" date="2019-04" db="EMBL/GenBank/DDBJ databases">
        <title>Evolution of Biomass-Degrading Anaerobic Consortia Revealed by Metagenomics.</title>
        <authorList>
            <person name="Peng X."/>
        </authorList>
    </citation>
    <scope>NUCLEOTIDE SEQUENCE</scope>
    <source>
        <strain evidence="2">SIG66</strain>
    </source>
</reference>
<protein>
    <submittedName>
        <fullName evidence="2">Uncharacterized protein</fullName>
    </submittedName>
</protein>
<gene>
    <name evidence="2" type="ORF">E7027_03045</name>
</gene>
<keyword evidence="1" id="KW-0812">Transmembrane</keyword>
<dbReference type="Proteomes" id="UP000725649">
    <property type="component" value="Unassembled WGS sequence"/>
</dbReference>
<evidence type="ECO:0000313" key="2">
    <source>
        <dbReference type="EMBL" id="MBE6421097.1"/>
    </source>
</evidence>